<dbReference type="GO" id="GO:0010468">
    <property type="term" value="P:regulation of gene expression"/>
    <property type="evidence" value="ECO:0007669"/>
    <property type="project" value="UniProtKB-ARBA"/>
</dbReference>
<dbReference type="PROSITE" id="PS51533">
    <property type="entry name" value="ADD"/>
    <property type="match status" value="1"/>
</dbReference>
<dbReference type="GO" id="GO:0003677">
    <property type="term" value="F:DNA binding"/>
    <property type="evidence" value="ECO:0007669"/>
    <property type="project" value="UniProtKB-KW"/>
</dbReference>
<dbReference type="InterPro" id="IPR025766">
    <property type="entry name" value="ADD"/>
</dbReference>
<evidence type="ECO:0000256" key="12">
    <source>
        <dbReference type="ARBA" id="ARBA00022895"/>
    </source>
</evidence>
<dbReference type="InterPro" id="IPR041430">
    <property type="entry name" value="ADD_ATRX"/>
</dbReference>
<evidence type="ECO:0000256" key="8">
    <source>
        <dbReference type="ARBA" id="ARBA00022801"/>
    </source>
</evidence>
<feature type="compositionally biased region" description="Acidic residues" evidence="16">
    <location>
        <begin position="790"/>
        <end position="801"/>
    </location>
</feature>
<dbReference type="InterPro" id="IPR027417">
    <property type="entry name" value="P-loop_NTPase"/>
</dbReference>
<dbReference type="PANTHER" id="PTHR45797:SF3">
    <property type="entry name" value="TRANSCRIPTIONAL REGULATOR ATRX HOMOLOG"/>
    <property type="match status" value="1"/>
</dbReference>
<feature type="region of interest" description="Disordered" evidence="16">
    <location>
        <begin position="1242"/>
        <end position="1370"/>
    </location>
</feature>
<dbReference type="GO" id="GO:0016887">
    <property type="term" value="F:ATP hydrolysis activity"/>
    <property type="evidence" value="ECO:0007669"/>
    <property type="project" value="InterPro"/>
</dbReference>
<evidence type="ECO:0000256" key="2">
    <source>
        <dbReference type="ARBA" id="ARBA00004574"/>
    </source>
</evidence>
<feature type="compositionally biased region" description="Basic residues" evidence="16">
    <location>
        <begin position="1308"/>
        <end position="1320"/>
    </location>
</feature>
<dbReference type="Pfam" id="PF17981">
    <property type="entry name" value="ADD_ATRX"/>
    <property type="match status" value="1"/>
</dbReference>
<feature type="region of interest" description="Disordered" evidence="16">
    <location>
        <begin position="1756"/>
        <end position="1815"/>
    </location>
</feature>
<feature type="compositionally biased region" description="Basic and acidic residues" evidence="16">
    <location>
        <begin position="236"/>
        <end position="251"/>
    </location>
</feature>
<feature type="compositionally biased region" description="Acidic residues" evidence="16">
    <location>
        <begin position="1245"/>
        <end position="1254"/>
    </location>
</feature>
<keyword evidence="9" id="KW-0347">Helicase</keyword>
<gene>
    <name evidence="20" type="primary">XNP</name>
    <name evidence="20" type="ORF">Anas_00099</name>
</gene>
<feature type="compositionally biased region" description="Polar residues" evidence="16">
    <location>
        <begin position="658"/>
        <end position="670"/>
    </location>
</feature>
<dbReference type="OrthoDB" id="448448at2759"/>
<keyword evidence="8" id="KW-0378">Hydrolase</keyword>
<keyword evidence="12" id="KW-0779">Telomere</keyword>
<keyword evidence="6" id="KW-0547">Nucleotide-binding</keyword>
<dbReference type="CDD" id="cd18793">
    <property type="entry name" value="SF2_C_SNF"/>
    <property type="match status" value="1"/>
</dbReference>
<keyword evidence="4" id="KW-0158">Chromosome</keyword>
<dbReference type="InterPro" id="IPR014001">
    <property type="entry name" value="Helicase_ATP-bd"/>
</dbReference>
<feature type="region of interest" description="Disordered" evidence="16">
    <location>
        <begin position="1072"/>
        <end position="1204"/>
    </location>
</feature>
<feature type="compositionally biased region" description="Polar residues" evidence="16">
    <location>
        <begin position="761"/>
        <end position="772"/>
    </location>
</feature>
<feature type="compositionally biased region" description="Basic and acidic residues" evidence="16">
    <location>
        <begin position="1109"/>
        <end position="1122"/>
    </location>
</feature>
<dbReference type="SUPFAM" id="SSF52540">
    <property type="entry name" value="P-loop containing nucleoside triphosphate hydrolases"/>
    <property type="match status" value="2"/>
</dbReference>
<feature type="compositionally biased region" description="Basic and acidic residues" evidence="16">
    <location>
        <begin position="972"/>
        <end position="981"/>
    </location>
</feature>
<evidence type="ECO:0000256" key="15">
    <source>
        <dbReference type="ARBA" id="ARBA00031106"/>
    </source>
</evidence>
<evidence type="ECO:0000256" key="10">
    <source>
        <dbReference type="ARBA" id="ARBA00022833"/>
    </source>
</evidence>
<name>A0A5N5TN06_9CRUS</name>
<evidence type="ECO:0000259" key="19">
    <source>
        <dbReference type="PROSITE" id="PS51533"/>
    </source>
</evidence>
<evidence type="ECO:0000256" key="6">
    <source>
        <dbReference type="ARBA" id="ARBA00022741"/>
    </source>
</evidence>
<comment type="similarity">
    <text evidence="3">Belongs to the SNF2/RAD54 helicase family.</text>
</comment>
<keyword evidence="13" id="KW-0238">DNA-binding</keyword>
<feature type="domain" description="Helicase ATP-binding" evidence="17">
    <location>
        <begin position="1439"/>
        <end position="1627"/>
    </location>
</feature>
<protein>
    <recommendedName>
        <fullName evidence="15">ATP-dependent helicase ATRX</fullName>
    </recommendedName>
</protein>
<dbReference type="Gene3D" id="3.30.40.10">
    <property type="entry name" value="Zinc/RING finger domain, C3HC4 (zinc finger)"/>
    <property type="match status" value="1"/>
</dbReference>
<evidence type="ECO:0000259" key="17">
    <source>
        <dbReference type="PROSITE" id="PS51192"/>
    </source>
</evidence>
<feature type="domain" description="PHD-type" evidence="19">
    <location>
        <begin position="406"/>
        <end position="542"/>
    </location>
</feature>
<dbReference type="InterPro" id="IPR011011">
    <property type="entry name" value="Znf_FYVE_PHD"/>
</dbReference>
<feature type="region of interest" description="Disordered" evidence="16">
    <location>
        <begin position="2210"/>
        <end position="2250"/>
    </location>
</feature>
<dbReference type="InterPro" id="IPR049730">
    <property type="entry name" value="SNF2/RAD54-like_C"/>
</dbReference>
<dbReference type="PROSITE" id="PS51192">
    <property type="entry name" value="HELICASE_ATP_BIND_1"/>
    <property type="match status" value="1"/>
</dbReference>
<dbReference type="GO" id="GO:0000781">
    <property type="term" value="C:chromosome, telomeric region"/>
    <property type="evidence" value="ECO:0007669"/>
    <property type="project" value="UniProtKB-SubCell"/>
</dbReference>
<dbReference type="CDD" id="cd11726">
    <property type="entry name" value="ADDz_ATRX"/>
    <property type="match status" value="1"/>
</dbReference>
<feature type="compositionally biased region" description="Acidic residues" evidence="16">
    <location>
        <begin position="1135"/>
        <end position="1154"/>
    </location>
</feature>
<keyword evidence="7" id="KW-0863">Zinc-finger</keyword>
<feature type="compositionally biased region" description="Basic and acidic residues" evidence="16">
    <location>
        <begin position="1799"/>
        <end position="1809"/>
    </location>
</feature>
<feature type="compositionally biased region" description="Polar residues" evidence="16">
    <location>
        <begin position="815"/>
        <end position="840"/>
    </location>
</feature>
<dbReference type="GO" id="GO:0005634">
    <property type="term" value="C:nucleus"/>
    <property type="evidence" value="ECO:0007669"/>
    <property type="project" value="UniProtKB-SubCell"/>
</dbReference>
<evidence type="ECO:0000256" key="13">
    <source>
        <dbReference type="ARBA" id="ARBA00023125"/>
    </source>
</evidence>
<evidence type="ECO:0000259" key="18">
    <source>
        <dbReference type="PROSITE" id="PS51194"/>
    </source>
</evidence>
<dbReference type="Gene3D" id="3.40.50.300">
    <property type="entry name" value="P-loop containing nucleotide triphosphate hydrolases"/>
    <property type="match status" value="1"/>
</dbReference>
<evidence type="ECO:0000256" key="5">
    <source>
        <dbReference type="ARBA" id="ARBA00022723"/>
    </source>
</evidence>
<feature type="compositionally biased region" description="Acidic residues" evidence="16">
    <location>
        <begin position="726"/>
        <end position="735"/>
    </location>
</feature>
<evidence type="ECO:0000313" key="20">
    <source>
        <dbReference type="EMBL" id="KAB7507550.1"/>
    </source>
</evidence>
<dbReference type="InterPro" id="IPR038718">
    <property type="entry name" value="SNF2-like_sf"/>
</dbReference>
<dbReference type="Gene3D" id="3.40.50.10810">
    <property type="entry name" value="Tandem AAA-ATPase domain"/>
    <property type="match status" value="1"/>
</dbReference>
<dbReference type="Proteomes" id="UP000326759">
    <property type="component" value="Unassembled WGS sequence"/>
</dbReference>
<dbReference type="InterPro" id="IPR013083">
    <property type="entry name" value="Znf_RING/FYVE/PHD"/>
</dbReference>
<feature type="compositionally biased region" description="Acidic residues" evidence="16">
    <location>
        <begin position="330"/>
        <end position="352"/>
    </location>
</feature>
<evidence type="ECO:0000256" key="16">
    <source>
        <dbReference type="SAM" id="MobiDB-lite"/>
    </source>
</evidence>
<proteinExistence type="inferred from homology"/>
<dbReference type="InterPro" id="IPR044574">
    <property type="entry name" value="ARIP4-like"/>
</dbReference>
<evidence type="ECO:0000256" key="14">
    <source>
        <dbReference type="ARBA" id="ARBA00023242"/>
    </source>
</evidence>
<dbReference type="SMART" id="SM00490">
    <property type="entry name" value="HELICc"/>
    <property type="match status" value="1"/>
</dbReference>
<comment type="subcellular location">
    <subcellularLocation>
        <location evidence="2">Chromosome</location>
        <location evidence="2">Telomere</location>
    </subcellularLocation>
    <subcellularLocation>
        <location evidence="1">Nucleus</location>
    </subcellularLocation>
</comment>
<evidence type="ECO:0000313" key="21">
    <source>
        <dbReference type="Proteomes" id="UP000326759"/>
    </source>
</evidence>
<accession>A0A5N5TN06</accession>
<dbReference type="InterPro" id="IPR000330">
    <property type="entry name" value="SNF2_N"/>
</dbReference>
<feature type="region of interest" description="Disordered" evidence="16">
    <location>
        <begin position="658"/>
        <end position="1033"/>
    </location>
</feature>
<feature type="compositionally biased region" description="Basic residues" evidence="16">
    <location>
        <begin position="870"/>
        <end position="879"/>
    </location>
</feature>
<dbReference type="PROSITE" id="PS51194">
    <property type="entry name" value="HELICASE_CTER"/>
    <property type="match status" value="1"/>
</dbReference>
<feature type="compositionally biased region" description="Acidic residues" evidence="16">
    <location>
        <begin position="1173"/>
        <end position="1186"/>
    </location>
</feature>
<dbReference type="InterPro" id="IPR001650">
    <property type="entry name" value="Helicase_C-like"/>
</dbReference>
<feature type="compositionally biased region" description="Low complexity" evidence="16">
    <location>
        <begin position="353"/>
        <end position="367"/>
    </location>
</feature>
<dbReference type="GO" id="GO:0005524">
    <property type="term" value="F:ATP binding"/>
    <property type="evidence" value="ECO:0007669"/>
    <property type="project" value="UniProtKB-KW"/>
</dbReference>
<evidence type="ECO:0000256" key="3">
    <source>
        <dbReference type="ARBA" id="ARBA00007025"/>
    </source>
</evidence>
<feature type="compositionally biased region" description="Acidic residues" evidence="16">
    <location>
        <begin position="1091"/>
        <end position="1108"/>
    </location>
</feature>
<keyword evidence="14" id="KW-0539">Nucleus</keyword>
<evidence type="ECO:0000256" key="11">
    <source>
        <dbReference type="ARBA" id="ARBA00022840"/>
    </source>
</evidence>
<feature type="region of interest" description="Disordered" evidence="16">
    <location>
        <begin position="210"/>
        <end position="377"/>
    </location>
</feature>
<evidence type="ECO:0000256" key="9">
    <source>
        <dbReference type="ARBA" id="ARBA00022806"/>
    </source>
</evidence>
<feature type="compositionally biased region" description="Basic and acidic residues" evidence="16">
    <location>
        <begin position="900"/>
        <end position="951"/>
    </location>
</feature>
<keyword evidence="21" id="KW-1185">Reference proteome</keyword>
<feature type="compositionally biased region" description="Basic and acidic residues" evidence="16">
    <location>
        <begin position="1358"/>
        <end position="1370"/>
    </location>
</feature>
<dbReference type="Pfam" id="PF00176">
    <property type="entry name" value="SNF2-rel_dom"/>
    <property type="match status" value="1"/>
</dbReference>
<comment type="caution">
    <text evidence="20">The sequence shown here is derived from an EMBL/GenBank/DDBJ whole genome shotgun (WGS) entry which is preliminary data.</text>
</comment>
<evidence type="ECO:0000256" key="7">
    <source>
        <dbReference type="ARBA" id="ARBA00022771"/>
    </source>
</evidence>
<dbReference type="Pfam" id="PF00271">
    <property type="entry name" value="Helicase_C"/>
    <property type="match status" value="1"/>
</dbReference>
<dbReference type="SMART" id="SM00487">
    <property type="entry name" value="DEXDc"/>
    <property type="match status" value="1"/>
</dbReference>
<dbReference type="GO" id="GO:0004386">
    <property type="term" value="F:helicase activity"/>
    <property type="evidence" value="ECO:0007669"/>
    <property type="project" value="UniProtKB-KW"/>
</dbReference>
<feature type="compositionally biased region" description="Acidic residues" evidence="16">
    <location>
        <begin position="1325"/>
        <end position="1335"/>
    </location>
</feature>
<dbReference type="PANTHER" id="PTHR45797">
    <property type="entry name" value="RAD54-LIKE"/>
    <property type="match status" value="1"/>
</dbReference>
<feature type="compositionally biased region" description="Basic and acidic residues" evidence="16">
    <location>
        <begin position="260"/>
        <end position="269"/>
    </location>
</feature>
<dbReference type="EMBL" id="SEYY01000301">
    <property type="protein sequence ID" value="KAB7507550.1"/>
    <property type="molecule type" value="Genomic_DNA"/>
</dbReference>
<keyword evidence="5" id="KW-0479">Metal-binding</keyword>
<keyword evidence="10" id="KW-0862">Zinc</keyword>
<feature type="compositionally biased region" description="Basic and acidic residues" evidence="16">
    <location>
        <begin position="849"/>
        <end position="859"/>
    </location>
</feature>
<keyword evidence="11" id="KW-0067">ATP-binding</keyword>
<evidence type="ECO:0000256" key="1">
    <source>
        <dbReference type="ARBA" id="ARBA00004123"/>
    </source>
</evidence>
<sequence>MPFLPNLDMEFDPDGSTEQVAVVMKGKTYRDAGLNKSKFPNIEGPLYDKLCDFPRHKYRDEVRKLALNIAIMVKETNFKPTIEWLDNFMRRFCISRKKSGLSYKKNFLKIKGSKNKSQSTGQLVREAEPLPDDSNALETEQNILSDTSNEILAINVRDPLDLGEEYTAFKASNGLSENSSLLEDIANDKISNATDETILFSSSNFREAERKDAKEIGDEQNSNYNGNGECPSDSDESIKEIPRERSPEKEVINLIESDDEGKMSVKVEAMEQTNDNVLPSEHPNPTEESKSDSNDLNKNNDEKLEQKDNEKQEKKTSKESEKGEKGEVDTVVEEDEEEEEEGEEIEDIDDGDTTTTGSDDSESGSSSEKGDKDDDLVVKQRKSWEDMNYVDYSKKEEKFYSSNMSNLQKKLDEKITQCTACFEQVNHTVKTEIFTHPVLGVLVCKKCFRFYGKGDFNKDPDGYDEYCRWCANGGDLLLCDHCTNGFCKKCIKRNLGRGAETEAINSKSWKCYVCDVSPLTEVRAFHRAVLDQLRSVSILNKTLSRKERKEWSIKQKFTALKMKRKTQGFATGGDDSKENLPSEFEKAMKGIQELCYLCLEQVNVVAKKSLKDQSDDAETKGQRRLLRLAHHMEKSFDKIKTSLGKTSGLNVEEILLNNSQYTSEHNSTSNKEQKEKKRNHSSHRNPGTSVDTSKETPHKQTEKRRRVSSNHDDGNESPPSKRIVLETDEEMEIEQQEPVNTTTNDNDDDDSETRKSKKDSNLLQADSSNEENAVSDAPIDDAASSKNPDGDTEREEIEDETLQTKLSSDKLKPLSQKSLSDSETEMSQSLLKDVQPSQNVSKLESSTSESKETKDKGASSDDSNSSKKGIIYRKSKTLKNRVNLKSDKELSDEIDNSDENATKNESKKTSNEGKVKIKLKEDSNSSDDEGKEKKVDKKKAKEDCDSKETLKKTSKSQNNLKSLLETDSDETDNSHSDEEKKFKKPSTKLHIKRKKLKRKKKSNYKPKPKSVQEAIKNKQLKSSGIKVERLPKSIQSKLEEEDYICISDFPEYFAKDDDLGLDSESDVELEAILKSKTKVRRKRKRSSSNDSENDADSEDNSQNEDENDPKEKEDKKPADKKCKKEKKVGLMDISLDNEEGDNNDDDDTEDEDDDDKKKKKLVSMNMKSLLLSSEDEKDEEIEEDGILDSSGETMTQEELEKKKRELYEKNKKKLKEKENNSESDNDEIVKKVKKKGFLSFKFSSSEDEDDESENEKEAPRKARMFIESDSDFELTSKKKKDFSNELFTSSSEDDDDESESSSDDSSKKSKKSKSRKRIKRPSSSTEEDEANENDLETPKKRHRRIIRDEDLLQSTKDATQEEKERRDRVKERQSRYNKIFEIDVEKDQSGKKKLILDFNEETKEELVKVNEKLVSFLKPHQHDGIKFMWDTTIESLEMIQKGERGGGCILAHCMGLGKTLQVIAFIHTLLTNKHINQKISRVMVCCPVNTVYNWKAEFKQWLRGKLDTFEVVELVSAKDLWGRAYRLEDWYNEGGVCIVGYEMFRNLSNDKNKRCKGALRDKFQKYLVNPGADIMVCDEGHILKNEKTSLSIAINKIATRRRIILTGTPLQNNLKEYHCMIQFVKPNLLGSRKEFMNRFVNPIEAGQCGDALKKDVSRMKKRAHILHNLLEGCVQRFDYTVLKPFLPPKYEYVISVQMSKEQIKLYSYYLENLAQGGPKRQGSGLFVDVNNLSRIWSHPVVLFYALNRFRDQDLEEDDGSNLEGFINDSDTSDSSEEERRRKKKKKKIEKDQDVEEEEVKDKTEEEKNVEGAGEDVVVPEATEGLTIDGKVRRDWYKKVVEEMCSEDLDEDSFFNRFEISGKLYLLFEILREAGSIGDKVLVFSQSIMVLDMIQEFLRMVDQREIHFPPEGKEDTASDIPQPFKHWFLEKDFYRLDGSTPAELRKDMCKSFNNPTNERCRLFLISTKAGGVGINLVAANRVVIFDTSWNPSHDTQSIFRIYRFGQKKPCYIYRFVAQGTMEEKIYSRQVTKISTSRRVVDEHQIKRHFNMAELTELYQFTPSDPEKRETPAVPENPNATQAQLYESVYLATEQIQRIHISQFQNFQAVMYNMATNPMIVPELIRTSIFKDRNELISHYDSQLRVLESNIQAESSVLKQIGAITNKTVSHNAKLAAGLVRGNPPPGGVSSTAQFVSRNVPVTSLVNTSFKSVSRPSTSNVNTTSASTSNNPSPAPGTAETASKPSDQVMIL</sequence>
<feature type="compositionally biased region" description="Low complexity" evidence="16">
    <location>
        <begin position="2214"/>
        <end position="2230"/>
    </location>
</feature>
<feature type="compositionally biased region" description="Basic and acidic residues" evidence="16">
    <location>
        <begin position="368"/>
        <end position="377"/>
    </location>
</feature>
<feature type="compositionally biased region" description="Basic and acidic residues" evidence="16">
    <location>
        <begin position="284"/>
        <end position="328"/>
    </location>
</feature>
<dbReference type="GO" id="GO:0008270">
    <property type="term" value="F:zinc ion binding"/>
    <property type="evidence" value="ECO:0007669"/>
    <property type="project" value="UniProtKB-KW"/>
</dbReference>
<organism evidence="20 21">
    <name type="scientific">Armadillidium nasatum</name>
    <dbReference type="NCBI Taxonomy" id="96803"/>
    <lineage>
        <taxon>Eukaryota</taxon>
        <taxon>Metazoa</taxon>
        <taxon>Ecdysozoa</taxon>
        <taxon>Arthropoda</taxon>
        <taxon>Crustacea</taxon>
        <taxon>Multicrustacea</taxon>
        <taxon>Malacostraca</taxon>
        <taxon>Eumalacostraca</taxon>
        <taxon>Peracarida</taxon>
        <taxon>Isopoda</taxon>
        <taxon>Oniscidea</taxon>
        <taxon>Crinocheta</taxon>
        <taxon>Armadillidiidae</taxon>
        <taxon>Armadillidium</taxon>
    </lineage>
</organism>
<reference evidence="20 21" key="1">
    <citation type="journal article" date="2019" name="PLoS Biol.">
        <title>Sex chromosomes control vertical transmission of feminizing Wolbachia symbionts in an isopod.</title>
        <authorList>
            <person name="Becking T."/>
            <person name="Chebbi M.A."/>
            <person name="Giraud I."/>
            <person name="Moumen B."/>
            <person name="Laverre T."/>
            <person name="Caubet Y."/>
            <person name="Peccoud J."/>
            <person name="Gilbert C."/>
            <person name="Cordaux R."/>
        </authorList>
    </citation>
    <scope>NUCLEOTIDE SEQUENCE [LARGE SCALE GENOMIC DNA]</scope>
    <source>
        <strain evidence="20">ANa2</strain>
        <tissue evidence="20">Whole body excluding digestive tract and cuticle</tissue>
    </source>
</reference>
<feature type="compositionally biased region" description="Basic residues" evidence="16">
    <location>
        <begin position="982"/>
        <end position="1008"/>
    </location>
</feature>
<feature type="compositionally biased region" description="Basic residues" evidence="16">
    <location>
        <begin position="1075"/>
        <end position="1086"/>
    </location>
</feature>
<feature type="compositionally biased region" description="Acidic residues" evidence="16">
    <location>
        <begin position="1291"/>
        <end position="1302"/>
    </location>
</feature>
<feature type="domain" description="Helicase C-terminal" evidence="18">
    <location>
        <begin position="1862"/>
        <end position="2052"/>
    </location>
</feature>
<evidence type="ECO:0000256" key="4">
    <source>
        <dbReference type="ARBA" id="ARBA00022454"/>
    </source>
</evidence>
<feature type="compositionally biased region" description="Basic and acidic residues" evidence="16">
    <location>
        <begin position="1255"/>
        <end position="1266"/>
    </location>
</feature>
<dbReference type="SUPFAM" id="SSF57903">
    <property type="entry name" value="FYVE/PHD zinc finger"/>
    <property type="match status" value="1"/>
</dbReference>